<evidence type="ECO:0000313" key="1">
    <source>
        <dbReference type="EMBL" id="GBM98633.1"/>
    </source>
</evidence>
<proteinExistence type="predicted"/>
<keyword evidence="2" id="KW-1185">Reference proteome</keyword>
<reference evidence="1 2" key="1">
    <citation type="journal article" date="2019" name="Sci. Rep.">
        <title>Orb-weaving spider Araneus ventricosus genome elucidates the spidroin gene catalogue.</title>
        <authorList>
            <person name="Kono N."/>
            <person name="Nakamura H."/>
            <person name="Ohtoshi R."/>
            <person name="Moran D.A.P."/>
            <person name="Shinohara A."/>
            <person name="Yoshida Y."/>
            <person name="Fujiwara M."/>
            <person name="Mori M."/>
            <person name="Tomita M."/>
            <person name="Arakawa K."/>
        </authorList>
    </citation>
    <scope>NUCLEOTIDE SEQUENCE [LARGE SCALE GENOMIC DNA]</scope>
</reference>
<name>A0A4Y2K7B6_ARAVE</name>
<organism evidence="1 2">
    <name type="scientific">Araneus ventricosus</name>
    <name type="common">Orbweaver spider</name>
    <name type="synonym">Epeira ventricosa</name>
    <dbReference type="NCBI Taxonomy" id="182803"/>
    <lineage>
        <taxon>Eukaryota</taxon>
        <taxon>Metazoa</taxon>
        <taxon>Ecdysozoa</taxon>
        <taxon>Arthropoda</taxon>
        <taxon>Chelicerata</taxon>
        <taxon>Arachnida</taxon>
        <taxon>Araneae</taxon>
        <taxon>Araneomorphae</taxon>
        <taxon>Entelegynae</taxon>
        <taxon>Araneoidea</taxon>
        <taxon>Araneidae</taxon>
        <taxon>Araneus</taxon>
    </lineage>
</organism>
<protein>
    <submittedName>
        <fullName evidence="1">Uncharacterized protein</fullName>
    </submittedName>
</protein>
<evidence type="ECO:0000313" key="2">
    <source>
        <dbReference type="Proteomes" id="UP000499080"/>
    </source>
</evidence>
<gene>
    <name evidence="1" type="ORF">AVEN_236797_1</name>
</gene>
<dbReference type="AlphaFoldDB" id="A0A4Y2K7B6"/>
<sequence length="101" mass="11418">MWTPGELPLRSSFLPTIFFINNGLDAPPTFTLPQRLADLSLYSNKCLVGASGKPWKNRLSAIITLKCDLTQLREEHTFFQVPKLVMVTTIFSSKKTLSILY</sequence>
<accession>A0A4Y2K7B6</accession>
<dbReference type="EMBL" id="BGPR01004342">
    <property type="protein sequence ID" value="GBM98633.1"/>
    <property type="molecule type" value="Genomic_DNA"/>
</dbReference>
<dbReference type="Proteomes" id="UP000499080">
    <property type="component" value="Unassembled WGS sequence"/>
</dbReference>
<comment type="caution">
    <text evidence="1">The sequence shown here is derived from an EMBL/GenBank/DDBJ whole genome shotgun (WGS) entry which is preliminary data.</text>
</comment>